<protein>
    <submittedName>
        <fullName evidence="2">Uncharacterized protein</fullName>
    </submittedName>
</protein>
<keyword evidence="3" id="KW-1185">Reference proteome</keyword>
<gene>
    <name evidence="2" type="ORF">PBS001_LOCUS1330</name>
</gene>
<accession>A0ABN8CNY7</accession>
<feature type="region of interest" description="Disordered" evidence="1">
    <location>
        <begin position="104"/>
        <end position="143"/>
    </location>
</feature>
<proteinExistence type="predicted"/>
<comment type="caution">
    <text evidence="2">The sequence shown here is derived from an EMBL/GenBank/DDBJ whole genome shotgun (WGS) entry which is preliminary data.</text>
</comment>
<name>A0ABN8CNY7_9STRA</name>
<evidence type="ECO:0000313" key="2">
    <source>
        <dbReference type="EMBL" id="CAH0514585.1"/>
    </source>
</evidence>
<sequence length="143" mass="15726">METTAVKSCDRSSLTLPIHLLFQSCQRRERSEFLFDIGSAQVSGQLGDKASRGAKATNKADDAIKSGTTSLMGKKDTQIDIAARYTADYLERAGELGGTSKQTCVKSFKRATSSTKKDDEKATSSIKWTMKRPQRRLDNGLLK</sequence>
<reference evidence="2 3" key="1">
    <citation type="submission" date="2021-11" db="EMBL/GenBank/DDBJ databases">
        <authorList>
            <person name="Islam A."/>
            <person name="Islam S."/>
            <person name="Flora M.S."/>
            <person name="Rahman M."/>
            <person name="Ziaur R.M."/>
            <person name="Epstein J.H."/>
            <person name="Hassan M."/>
            <person name="Klassen M."/>
            <person name="Woodard K."/>
            <person name="Webb A."/>
            <person name="Webby R.J."/>
            <person name="El Zowalaty M.E."/>
        </authorList>
    </citation>
    <scope>NUCLEOTIDE SEQUENCE [LARGE SCALE GENOMIC DNA]</scope>
    <source>
        <strain evidence="2">Pbs1</strain>
    </source>
</reference>
<organism evidence="2 3">
    <name type="scientific">Peronospora belbahrii</name>
    <dbReference type="NCBI Taxonomy" id="622444"/>
    <lineage>
        <taxon>Eukaryota</taxon>
        <taxon>Sar</taxon>
        <taxon>Stramenopiles</taxon>
        <taxon>Oomycota</taxon>
        <taxon>Peronosporomycetes</taxon>
        <taxon>Peronosporales</taxon>
        <taxon>Peronosporaceae</taxon>
        <taxon>Peronospora</taxon>
    </lineage>
</organism>
<dbReference type="EMBL" id="CAKLCB010000077">
    <property type="protein sequence ID" value="CAH0514585.1"/>
    <property type="molecule type" value="Genomic_DNA"/>
</dbReference>
<dbReference type="PROSITE" id="PS51257">
    <property type="entry name" value="PROKAR_LIPOPROTEIN"/>
    <property type="match status" value="1"/>
</dbReference>
<evidence type="ECO:0000256" key="1">
    <source>
        <dbReference type="SAM" id="MobiDB-lite"/>
    </source>
</evidence>
<evidence type="ECO:0000313" key="3">
    <source>
        <dbReference type="Proteomes" id="UP001158986"/>
    </source>
</evidence>
<feature type="compositionally biased region" description="Polar residues" evidence="1">
    <location>
        <begin position="104"/>
        <end position="114"/>
    </location>
</feature>
<dbReference type="Proteomes" id="UP001158986">
    <property type="component" value="Unassembled WGS sequence"/>
</dbReference>